<evidence type="ECO:0000256" key="10">
    <source>
        <dbReference type="SAM" id="Phobius"/>
    </source>
</evidence>
<dbReference type="SUPFAM" id="SSF81321">
    <property type="entry name" value="Family A G protein-coupled receptor-like"/>
    <property type="match status" value="1"/>
</dbReference>
<dbReference type="CDD" id="cd00637">
    <property type="entry name" value="7tm_classA_rhodopsin-like"/>
    <property type="match status" value="1"/>
</dbReference>
<dbReference type="PRINTS" id="PR00237">
    <property type="entry name" value="GPCRRHODOPSN"/>
</dbReference>
<feature type="transmembrane region" description="Helical" evidence="10">
    <location>
        <begin position="96"/>
        <end position="116"/>
    </location>
</feature>
<dbReference type="PROSITE" id="PS50262">
    <property type="entry name" value="G_PROTEIN_RECEP_F1_2"/>
    <property type="match status" value="1"/>
</dbReference>
<proteinExistence type="inferred from homology"/>
<feature type="transmembrane region" description="Helical" evidence="10">
    <location>
        <begin position="425"/>
        <end position="446"/>
    </location>
</feature>
<comment type="similarity">
    <text evidence="8">Belongs to the G-protein coupled receptor 1 family.</text>
</comment>
<comment type="caution">
    <text evidence="12">The sequence shown here is derived from an EMBL/GenBank/DDBJ whole genome shotgun (WGS) entry which is preliminary data.</text>
</comment>
<keyword evidence="5 10" id="KW-0472">Membrane</keyword>
<dbReference type="PANTHER" id="PTHR24243">
    <property type="entry name" value="G-PROTEIN COUPLED RECEPTOR"/>
    <property type="match status" value="1"/>
</dbReference>
<keyword evidence="6 8" id="KW-0675">Receptor</keyword>
<sequence length="490" mass="55631">MNKSSSDILLQKKNDEIAILLIPAMVFIGVLMLTGVIGNIAVCYFYGCKTKTTPTSCFILGLAIFDLLSCTISMPMEILDLRFFYMYPDITVCKVLTATNFLFALASVLILIAIATERYRRICLPFRRQITVVQARFICCSSVPISCIFSWPFLLLYTVVPINVPLNNTVNITGYDCTTVLDESLKVYLNALNIMQILLFIFTLVPLIVLYILVYRQIIKLKQIRGSGSCEDSVSPKQSEIYNRKYNLPTHSNANKDTLNSSDQNTMVKVCNKSREPSNYSKRSNNIPAQVINESMDNIETTTFMREKTTNRSEHNCANNEESLKHNEEQQANILAIEHDSEDDLPKLHDQASGTTNNVIQTNDRNRDGFEHSSNKLKFRFTKLMVVITVVFVASFIPYLCLVVWRSLSSEYVVTNMTDLQLIFYVIGLRSFFLNSAVNPMIYGFFNSKFRHFFANVCCDCCGSKSRYNSDLETTSPHQSNTAVSHENIN</sequence>
<evidence type="ECO:0000256" key="9">
    <source>
        <dbReference type="SAM" id="MobiDB-lite"/>
    </source>
</evidence>
<evidence type="ECO:0000256" key="1">
    <source>
        <dbReference type="ARBA" id="ARBA00004141"/>
    </source>
</evidence>
<evidence type="ECO:0000256" key="5">
    <source>
        <dbReference type="ARBA" id="ARBA00023136"/>
    </source>
</evidence>
<keyword evidence="2 8" id="KW-0812">Transmembrane</keyword>
<feature type="transmembrane region" description="Helical" evidence="10">
    <location>
        <begin position="58"/>
        <end position="76"/>
    </location>
</feature>
<evidence type="ECO:0000259" key="11">
    <source>
        <dbReference type="PROSITE" id="PS50262"/>
    </source>
</evidence>
<name>A0ABD3XSK0_SINWO</name>
<keyword evidence="4 8" id="KW-0297">G-protein coupled receptor</keyword>
<keyword evidence="3 10" id="KW-1133">Transmembrane helix</keyword>
<gene>
    <name evidence="12" type="ORF">ACJMK2_000365</name>
</gene>
<evidence type="ECO:0000256" key="4">
    <source>
        <dbReference type="ARBA" id="ARBA00023040"/>
    </source>
</evidence>
<organism evidence="12 13">
    <name type="scientific">Sinanodonta woodiana</name>
    <name type="common">Chinese pond mussel</name>
    <name type="synonym">Anodonta woodiana</name>
    <dbReference type="NCBI Taxonomy" id="1069815"/>
    <lineage>
        <taxon>Eukaryota</taxon>
        <taxon>Metazoa</taxon>
        <taxon>Spiralia</taxon>
        <taxon>Lophotrochozoa</taxon>
        <taxon>Mollusca</taxon>
        <taxon>Bivalvia</taxon>
        <taxon>Autobranchia</taxon>
        <taxon>Heteroconchia</taxon>
        <taxon>Palaeoheterodonta</taxon>
        <taxon>Unionida</taxon>
        <taxon>Unionoidea</taxon>
        <taxon>Unionidae</taxon>
        <taxon>Unioninae</taxon>
        <taxon>Sinanodonta</taxon>
    </lineage>
</organism>
<evidence type="ECO:0000256" key="2">
    <source>
        <dbReference type="ARBA" id="ARBA00022692"/>
    </source>
</evidence>
<accession>A0ABD3XSK0</accession>
<dbReference type="EMBL" id="JBJQND010000001">
    <property type="protein sequence ID" value="KAL3887980.1"/>
    <property type="molecule type" value="Genomic_DNA"/>
</dbReference>
<dbReference type="InterPro" id="IPR000276">
    <property type="entry name" value="GPCR_Rhodpsn"/>
</dbReference>
<comment type="subcellular location">
    <subcellularLocation>
        <location evidence="1">Membrane</location>
        <topology evidence="1">Multi-pass membrane protein</topology>
    </subcellularLocation>
</comment>
<feature type="transmembrane region" description="Helical" evidence="10">
    <location>
        <begin position="20"/>
        <end position="46"/>
    </location>
</feature>
<evidence type="ECO:0000256" key="6">
    <source>
        <dbReference type="ARBA" id="ARBA00023170"/>
    </source>
</evidence>
<evidence type="ECO:0000256" key="7">
    <source>
        <dbReference type="ARBA" id="ARBA00023224"/>
    </source>
</evidence>
<evidence type="ECO:0000256" key="3">
    <source>
        <dbReference type="ARBA" id="ARBA00022989"/>
    </source>
</evidence>
<feature type="domain" description="G-protein coupled receptors family 1 profile" evidence="11">
    <location>
        <begin position="38"/>
        <end position="443"/>
    </location>
</feature>
<dbReference type="Proteomes" id="UP001634394">
    <property type="component" value="Unassembled WGS sequence"/>
</dbReference>
<feature type="compositionally biased region" description="Polar residues" evidence="9">
    <location>
        <begin position="352"/>
        <end position="363"/>
    </location>
</feature>
<dbReference type="Pfam" id="PF00001">
    <property type="entry name" value="7tm_1"/>
    <property type="match status" value="1"/>
</dbReference>
<dbReference type="GO" id="GO:0016020">
    <property type="term" value="C:membrane"/>
    <property type="evidence" value="ECO:0007669"/>
    <property type="project" value="UniProtKB-SubCell"/>
</dbReference>
<feature type="transmembrane region" description="Helical" evidence="10">
    <location>
        <begin position="194"/>
        <end position="215"/>
    </location>
</feature>
<dbReference type="PROSITE" id="PS00237">
    <property type="entry name" value="G_PROTEIN_RECEP_F1_1"/>
    <property type="match status" value="1"/>
</dbReference>
<feature type="transmembrane region" description="Helical" evidence="10">
    <location>
        <begin position="384"/>
        <end position="405"/>
    </location>
</feature>
<keyword evidence="7 8" id="KW-0807">Transducer</keyword>
<reference evidence="12 13" key="1">
    <citation type="submission" date="2024-11" db="EMBL/GenBank/DDBJ databases">
        <title>Chromosome-level genome assembly of the freshwater bivalve Anodonta woodiana.</title>
        <authorList>
            <person name="Chen X."/>
        </authorList>
    </citation>
    <scope>NUCLEOTIDE SEQUENCE [LARGE SCALE GENOMIC DNA]</scope>
    <source>
        <strain evidence="12">MN2024</strain>
        <tissue evidence="12">Gills</tissue>
    </source>
</reference>
<dbReference type="AlphaFoldDB" id="A0ABD3XSK0"/>
<protein>
    <recommendedName>
        <fullName evidence="11">G-protein coupled receptors family 1 profile domain-containing protein</fullName>
    </recommendedName>
</protein>
<feature type="transmembrane region" description="Helical" evidence="10">
    <location>
        <begin position="137"/>
        <end position="160"/>
    </location>
</feature>
<dbReference type="PANTHER" id="PTHR24243:SF224">
    <property type="entry name" value="G-PROTEIN COUPLED RECEPTOR 19-RELATED"/>
    <property type="match status" value="1"/>
</dbReference>
<evidence type="ECO:0000313" key="13">
    <source>
        <dbReference type="Proteomes" id="UP001634394"/>
    </source>
</evidence>
<dbReference type="InterPro" id="IPR017452">
    <property type="entry name" value="GPCR_Rhodpsn_7TM"/>
</dbReference>
<dbReference type="GO" id="GO:0004930">
    <property type="term" value="F:G protein-coupled receptor activity"/>
    <property type="evidence" value="ECO:0007669"/>
    <property type="project" value="UniProtKB-KW"/>
</dbReference>
<evidence type="ECO:0000256" key="8">
    <source>
        <dbReference type="RuleBase" id="RU000688"/>
    </source>
</evidence>
<feature type="region of interest" description="Disordered" evidence="9">
    <location>
        <begin position="345"/>
        <end position="367"/>
    </location>
</feature>
<keyword evidence="13" id="KW-1185">Reference proteome</keyword>
<evidence type="ECO:0000313" key="12">
    <source>
        <dbReference type="EMBL" id="KAL3887980.1"/>
    </source>
</evidence>
<dbReference type="Gene3D" id="1.20.1070.10">
    <property type="entry name" value="Rhodopsin 7-helix transmembrane proteins"/>
    <property type="match status" value="2"/>
</dbReference>